<organism evidence="1 2">
    <name type="scientific">Cladonia borealis</name>
    <dbReference type="NCBI Taxonomy" id="184061"/>
    <lineage>
        <taxon>Eukaryota</taxon>
        <taxon>Fungi</taxon>
        <taxon>Dikarya</taxon>
        <taxon>Ascomycota</taxon>
        <taxon>Pezizomycotina</taxon>
        <taxon>Lecanoromycetes</taxon>
        <taxon>OSLEUM clade</taxon>
        <taxon>Lecanoromycetidae</taxon>
        <taxon>Lecanorales</taxon>
        <taxon>Lecanorineae</taxon>
        <taxon>Cladoniaceae</taxon>
        <taxon>Cladonia</taxon>
    </lineage>
</organism>
<reference evidence="1" key="1">
    <citation type="submission" date="2023-03" db="EMBL/GenBank/DDBJ databases">
        <title>Complete genome of Cladonia borealis.</title>
        <authorList>
            <person name="Park H."/>
        </authorList>
    </citation>
    <scope>NUCLEOTIDE SEQUENCE</scope>
    <source>
        <strain evidence="1">ANT050790</strain>
    </source>
</reference>
<protein>
    <submittedName>
        <fullName evidence="1">Uncharacterized protein</fullName>
    </submittedName>
</protein>
<dbReference type="EMBL" id="JAFEKC020000015">
    <property type="protein sequence ID" value="KAK0510408.1"/>
    <property type="molecule type" value="Genomic_DNA"/>
</dbReference>
<name>A0AA39QWD6_9LECA</name>
<comment type="caution">
    <text evidence="1">The sequence shown here is derived from an EMBL/GenBank/DDBJ whole genome shotgun (WGS) entry which is preliminary data.</text>
</comment>
<dbReference type="Proteomes" id="UP001166286">
    <property type="component" value="Unassembled WGS sequence"/>
</dbReference>
<sequence length="188" mass="20100">MEDGLNQLATFDHENIDDPIISDEPVGIYDDLDYPGWSLVVTDTTGSDSKIPLLVPNTPPNCIAYAVLDVATIDQGAPTLTAVYGESTIAYFNLYSFFFGCALGSEETVVGVPQSCNLTVTGLNAQGTQVAQQTFGFVSNGALNQQMIEAKLKGFEGLQNAVFRTQASDEDTVATLADTFNYTVYGKG</sequence>
<evidence type="ECO:0000313" key="2">
    <source>
        <dbReference type="Proteomes" id="UP001166286"/>
    </source>
</evidence>
<gene>
    <name evidence="1" type="ORF">JMJ35_006840</name>
</gene>
<keyword evidence="2" id="KW-1185">Reference proteome</keyword>
<evidence type="ECO:0000313" key="1">
    <source>
        <dbReference type="EMBL" id="KAK0510408.1"/>
    </source>
</evidence>
<proteinExistence type="predicted"/>
<accession>A0AA39QWD6</accession>
<dbReference type="AlphaFoldDB" id="A0AA39QWD6"/>